<dbReference type="InterPro" id="IPR025161">
    <property type="entry name" value="IS402-like_dom"/>
</dbReference>
<protein>
    <submittedName>
        <fullName evidence="2">Transposase</fullName>
    </submittedName>
</protein>
<dbReference type="PANTHER" id="PTHR46637:SF1">
    <property type="entry name" value="BLL5188 PROTEIN"/>
    <property type="match status" value="1"/>
</dbReference>
<dbReference type="RefSeq" id="WP_138057097.1">
    <property type="nucleotide sequence ID" value="NZ_VAWE01000001.1"/>
</dbReference>
<proteinExistence type="predicted"/>
<dbReference type="AlphaFoldDB" id="A0A5R9ECV9"/>
<organism evidence="2 3">
    <name type="scientific">Streptomyces marianii</name>
    <dbReference type="NCBI Taxonomy" id="1817406"/>
    <lineage>
        <taxon>Bacteria</taxon>
        <taxon>Bacillati</taxon>
        <taxon>Actinomycetota</taxon>
        <taxon>Actinomycetes</taxon>
        <taxon>Kitasatosporales</taxon>
        <taxon>Streptomycetaceae</taxon>
        <taxon>Streptomyces</taxon>
    </lineage>
</organism>
<evidence type="ECO:0000313" key="3">
    <source>
        <dbReference type="Proteomes" id="UP000305921"/>
    </source>
</evidence>
<reference evidence="2 3" key="1">
    <citation type="submission" date="2019-05" db="EMBL/GenBank/DDBJ databases">
        <title>Streptomyces marianii sp. nov., a novel marine actinomycete from southern coast of India.</title>
        <authorList>
            <person name="Iniyan A.M."/>
            <person name="Wink J."/>
            <person name="Ramprasad E."/>
            <person name="Ramana C.V."/>
            <person name="Bunk B."/>
            <person name="Sproer C."/>
            <person name="Joseph F.-J.R.S."/>
            <person name="Vincent S.G.P."/>
        </authorList>
    </citation>
    <scope>NUCLEOTIDE SEQUENCE [LARGE SCALE GENOMIC DNA]</scope>
    <source>
        <strain evidence="2 3">ICN19</strain>
    </source>
</reference>
<gene>
    <name evidence="2" type="ORF">FEF34_37235</name>
</gene>
<evidence type="ECO:0000313" key="2">
    <source>
        <dbReference type="EMBL" id="TLQ47818.1"/>
    </source>
</evidence>
<name>A0A5R9ECV9_9ACTN</name>
<comment type="caution">
    <text evidence="2">The sequence shown here is derived from an EMBL/GenBank/DDBJ whole genome shotgun (WGS) entry which is preliminary data.</text>
</comment>
<evidence type="ECO:0000259" key="1">
    <source>
        <dbReference type="Pfam" id="PF13340"/>
    </source>
</evidence>
<accession>A0A5R9ECV9</accession>
<dbReference type="Proteomes" id="UP000305921">
    <property type="component" value="Unassembled WGS sequence"/>
</dbReference>
<keyword evidence="3" id="KW-1185">Reference proteome</keyword>
<sequence length="99" mass="11071">MGVNRAVAPRPDAAAGWPVADHREVIDAIAWTFQTGSQWIHLPEKYGNGQGVHNRLRQWPIDGTWEGCSPRWSHRLTTTDYVCWRACTANSGSRSPGSR</sequence>
<dbReference type="PANTHER" id="PTHR46637">
    <property type="entry name" value="TIS1421-TRANSPOSASE PROTEIN A"/>
    <property type="match status" value="1"/>
</dbReference>
<dbReference type="OrthoDB" id="4546548at2"/>
<dbReference type="Pfam" id="PF13340">
    <property type="entry name" value="DUF4096"/>
    <property type="match status" value="1"/>
</dbReference>
<dbReference type="EMBL" id="VAWE01000001">
    <property type="protein sequence ID" value="TLQ47818.1"/>
    <property type="molecule type" value="Genomic_DNA"/>
</dbReference>
<dbReference type="InterPro" id="IPR052909">
    <property type="entry name" value="Transposase_6_like"/>
</dbReference>
<feature type="domain" description="Insertion element IS402-like" evidence="1">
    <location>
        <begin position="13"/>
        <end position="66"/>
    </location>
</feature>